<gene>
    <name evidence="3" type="ORF">HKK74_08140</name>
</gene>
<evidence type="ECO:0000313" key="4">
    <source>
        <dbReference type="Proteomes" id="UP000805614"/>
    </source>
</evidence>
<dbReference type="Pfam" id="PF10756">
    <property type="entry name" value="bPH_6"/>
    <property type="match status" value="1"/>
</dbReference>
<evidence type="ECO:0000256" key="1">
    <source>
        <dbReference type="SAM" id="Phobius"/>
    </source>
</evidence>
<dbReference type="InterPro" id="IPR019692">
    <property type="entry name" value="CFP-6_PH"/>
</dbReference>
<dbReference type="Proteomes" id="UP000805614">
    <property type="component" value="Unassembled WGS sequence"/>
</dbReference>
<name>A0ABR7LLW7_9ACTN</name>
<keyword evidence="1" id="KW-0812">Transmembrane</keyword>
<keyword evidence="4" id="KW-1185">Reference proteome</keyword>
<reference evidence="3 4" key="1">
    <citation type="submission" date="2020-06" db="EMBL/GenBank/DDBJ databases">
        <title>Actinomadura xiongansis sp. nov., isolated from soil of Baiyangdian.</title>
        <authorList>
            <person name="Zhang X."/>
        </authorList>
    </citation>
    <scope>NUCLEOTIDE SEQUENCE [LARGE SCALE GENOMIC DNA]</scope>
    <source>
        <strain evidence="3 4">HBUM206468</strain>
    </source>
</reference>
<evidence type="ECO:0000259" key="2">
    <source>
        <dbReference type="Pfam" id="PF10756"/>
    </source>
</evidence>
<comment type="caution">
    <text evidence="3">The sequence shown here is derived from an EMBL/GenBank/DDBJ whole genome shotgun (WGS) entry which is preliminary data.</text>
</comment>
<evidence type="ECO:0000313" key="3">
    <source>
        <dbReference type="EMBL" id="MBC6465462.1"/>
    </source>
</evidence>
<accession>A0ABR7LLW7</accession>
<keyword evidence="1" id="KW-0472">Membrane</keyword>
<dbReference type="EMBL" id="JABVEC010000004">
    <property type="protein sequence ID" value="MBC6465462.1"/>
    <property type="molecule type" value="Genomic_DNA"/>
</dbReference>
<feature type="domain" description="Low molecular weight protein antigen 6 PH" evidence="2">
    <location>
        <begin position="36"/>
        <end position="105"/>
    </location>
</feature>
<keyword evidence="1" id="KW-1133">Transmembrane helix</keyword>
<sequence length="118" mass="12861">MITLAIVIAPPFGIADRLGLVFFGMAISAILHMLARSRVVADERGLTVVNPLRTHRYDWAEVLRVTMVQGDPWPTLDLADGTSVGAMGIQGSEGERARRAITELQALLRERGEAPEPI</sequence>
<protein>
    <submittedName>
        <fullName evidence="3">PH domain-containing protein</fullName>
    </submittedName>
</protein>
<feature type="transmembrane region" description="Helical" evidence="1">
    <location>
        <begin position="18"/>
        <end position="35"/>
    </location>
</feature>
<proteinExistence type="predicted"/>
<organism evidence="3 4">
    <name type="scientific">Actinomadura alba</name>
    <dbReference type="NCBI Taxonomy" id="406431"/>
    <lineage>
        <taxon>Bacteria</taxon>
        <taxon>Bacillati</taxon>
        <taxon>Actinomycetota</taxon>
        <taxon>Actinomycetes</taxon>
        <taxon>Streptosporangiales</taxon>
        <taxon>Thermomonosporaceae</taxon>
        <taxon>Actinomadura</taxon>
    </lineage>
</organism>